<dbReference type="InterPro" id="IPR013525">
    <property type="entry name" value="ABC2_TM"/>
</dbReference>
<evidence type="ECO:0000256" key="2">
    <source>
        <dbReference type="ARBA" id="ARBA00022692"/>
    </source>
</evidence>
<dbReference type="Pfam" id="PF12698">
    <property type="entry name" value="ABC2_membrane_3"/>
    <property type="match status" value="1"/>
</dbReference>
<proteinExistence type="predicted"/>
<evidence type="ECO:0000313" key="7">
    <source>
        <dbReference type="EMBL" id="HHM01911.1"/>
    </source>
</evidence>
<feature type="non-terminal residue" evidence="7">
    <location>
        <position position="218"/>
    </location>
</feature>
<evidence type="ECO:0000256" key="4">
    <source>
        <dbReference type="ARBA" id="ARBA00023136"/>
    </source>
</evidence>
<evidence type="ECO:0000256" key="1">
    <source>
        <dbReference type="ARBA" id="ARBA00004141"/>
    </source>
</evidence>
<dbReference type="GO" id="GO:0140359">
    <property type="term" value="F:ABC-type transporter activity"/>
    <property type="evidence" value="ECO:0007669"/>
    <property type="project" value="InterPro"/>
</dbReference>
<dbReference type="Proteomes" id="UP000885771">
    <property type="component" value="Unassembled WGS sequence"/>
</dbReference>
<keyword evidence="2 5" id="KW-0812">Transmembrane</keyword>
<organism evidence="7">
    <name type="scientific">Caldithrix abyssi</name>
    <dbReference type="NCBI Taxonomy" id="187145"/>
    <lineage>
        <taxon>Bacteria</taxon>
        <taxon>Pseudomonadati</taxon>
        <taxon>Calditrichota</taxon>
        <taxon>Calditrichia</taxon>
        <taxon>Calditrichales</taxon>
        <taxon>Calditrichaceae</taxon>
        <taxon>Caldithrix</taxon>
    </lineage>
</organism>
<keyword evidence="3 5" id="KW-1133">Transmembrane helix</keyword>
<gene>
    <name evidence="7" type="ORF">ENJ15_02790</name>
</gene>
<accession>A0A7V5RNM3</accession>
<dbReference type="Gene3D" id="3.40.190.10">
    <property type="entry name" value="Periplasmic binding protein-like II"/>
    <property type="match status" value="1"/>
</dbReference>
<reference evidence="7" key="1">
    <citation type="journal article" date="2020" name="mSystems">
        <title>Genome- and Community-Level Interaction Insights into Carbon Utilization and Element Cycling Functions of Hydrothermarchaeota in Hydrothermal Sediment.</title>
        <authorList>
            <person name="Zhou Z."/>
            <person name="Liu Y."/>
            <person name="Xu W."/>
            <person name="Pan J."/>
            <person name="Luo Z.H."/>
            <person name="Li M."/>
        </authorList>
    </citation>
    <scope>NUCLEOTIDE SEQUENCE [LARGE SCALE GENOMIC DNA]</scope>
    <source>
        <strain evidence="7">HyVt-460</strain>
    </source>
</reference>
<protein>
    <submittedName>
        <fullName evidence="7">ABC transporter permease</fullName>
    </submittedName>
</protein>
<dbReference type="AlphaFoldDB" id="A0A7V5RNM3"/>
<comment type="subcellular location">
    <subcellularLocation>
        <location evidence="1">Membrane</location>
        <topology evidence="1">Multi-pass membrane protein</topology>
    </subcellularLocation>
</comment>
<dbReference type="EMBL" id="DRLI01000105">
    <property type="protein sequence ID" value="HHM01911.1"/>
    <property type="molecule type" value="Genomic_DNA"/>
</dbReference>
<feature type="domain" description="ABC-2 type transporter transmembrane" evidence="6">
    <location>
        <begin position="31"/>
        <end position="217"/>
    </location>
</feature>
<dbReference type="SUPFAM" id="SSF53850">
    <property type="entry name" value="Periplasmic binding protein-like II"/>
    <property type="match status" value="1"/>
</dbReference>
<evidence type="ECO:0000259" key="6">
    <source>
        <dbReference type="Pfam" id="PF12698"/>
    </source>
</evidence>
<feature type="transmembrane region" description="Helical" evidence="5">
    <location>
        <begin position="33"/>
        <end position="55"/>
    </location>
</feature>
<keyword evidence="4 5" id="KW-0472">Membrane</keyword>
<sequence length="218" mass="24819">MKYLSPWPEKNQMNKIITIIKREYKETVFKKGFIILTLLIPVFMIGVTIIPALLIELEGDEPLTINVVDESGLVAGSLHSSLTDTLRNGQPKFILNSIRSSSVTDQLVATQKSLIEKELIDGLLYIPASVLDSNRIEFFARNVSDFQTNRTLNRAVEKIIIDHRLKNSGFDPHIVQRLITDISLRTIKIQKGGKERDSDFTSEYFSTFIFVLILYMTL</sequence>
<dbReference type="GO" id="GO:0016020">
    <property type="term" value="C:membrane"/>
    <property type="evidence" value="ECO:0007669"/>
    <property type="project" value="UniProtKB-SubCell"/>
</dbReference>
<evidence type="ECO:0000256" key="5">
    <source>
        <dbReference type="SAM" id="Phobius"/>
    </source>
</evidence>
<comment type="caution">
    <text evidence="7">The sequence shown here is derived from an EMBL/GenBank/DDBJ whole genome shotgun (WGS) entry which is preliminary data.</text>
</comment>
<name>A0A7V5RNM3_CALAY</name>
<evidence type="ECO:0000256" key="3">
    <source>
        <dbReference type="ARBA" id="ARBA00022989"/>
    </source>
</evidence>